<dbReference type="AlphaFoldDB" id="A0A1Y0B0Y8"/>
<geneLocation type="mitochondrion" evidence="1"/>
<protein>
    <submittedName>
        <fullName evidence="1">Uncharacterized protein</fullName>
    </submittedName>
</protein>
<organism evidence="1">
    <name type="scientific">Utricularia reniformis</name>
    <dbReference type="NCBI Taxonomy" id="192314"/>
    <lineage>
        <taxon>Eukaryota</taxon>
        <taxon>Viridiplantae</taxon>
        <taxon>Streptophyta</taxon>
        <taxon>Embryophyta</taxon>
        <taxon>Tracheophyta</taxon>
        <taxon>Spermatophyta</taxon>
        <taxon>Magnoliopsida</taxon>
        <taxon>eudicotyledons</taxon>
        <taxon>Gunneridae</taxon>
        <taxon>Pentapetalae</taxon>
        <taxon>asterids</taxon>
        <taxon>lamiids</taxon>
        <taxon>Lamiales</taxon>
        <taxon>Lentibulariaceae</taxon>
        <taxon>Utricularia</taxon>
    </lineage>
</organism>
<keyword evidence="1" id="KW-0496">Mitochondrion</keyword>
<proteinExistence type="predicted"/>
<name>A0A1Y0B0Y8_9LAMI</name>
<accession>A0A1Y0B0Y8</accession>
<sequence length="44" mass="4953">MVFPIHQDRLSLRLQLRFSLSYSSSESYLFLLVAPEPDGLVVGA</sequence>
<gene>
    <name evidence="1" type="ORF">AEK19_MT0884</name>
</gene>
<evidence type="ECO:0000313" key="1">
    <source>
        <dbReference type="EMBL" id="ART31115.1"/>
    </source>
</evidence>
<dbReference type="EMBL" id="KY774314">
    <property type="protein sequence ID" value="ART31115.1"/>
    <property type="molecule type" value="Genomic_DNA"/>
</dbReference>
<reference evidence="1" key="1">
    <citation type="submission" date="2017-03" db="EMBL/GenBank/DDBJ databases">
        <title>The mitochondrial genome of the carnivorous plant Utricularia reniformis (Lentibulariaceae): structure, comparative analysis and evolutionary landmarks.</title>
        <authorList>
            <person name="Silva S.R."/>
            <person name="Alvarenga D.O."/>
            <person name="Michael T.P."/>
            <person name="Miranda V.F.O."/>
            <person name="Varani A.M."/>
        </authorList>
    </citation>
    <scope>NUCLEOTIDE SEQUENCE</scope>
</reference>